<keyword evidence="6" id="KW-0547">Nucleotide-binding</keyword>
<keyword evidence="3" id="KW-1003">Cell membrane</keyword>
<dbReference type="SUPFAM" id="SSF52540">
    <property type="entry name" value="P-loop containing nucleoside triphosphate hydrolases"/>
    <property type="match status" value="2"/>
</dbReference>
<dbReference type="RefSeq" id="WP_004623893.1">
    <property type="nucleotide sequence ID" value="NZ_AORV01000020.1"/>
</dbReference>
<dbReference type="PATRIC" id="fig|1195236.3.peg.907"/>
<feature type="domain" description="ABC transporter" evidence="10">
    <location>
        <begin position="264"/>
        <end position="511"/>
    </location>
</feature>
<gene>
    <name evidence="11" type="ORF">CTER_0584</name>
</gene>
<dbReference type="EC" id="3.6.3.17" evidence="11"/>
<evidence type="ECO:0000256" key="2">
    <source>
        <dbReference type="ARBA" id="ARBA00022448"/>
    </source>
</evidence>
<keyword evidence="11" id="KW-0378">Hydrolase</keyword>
<dbReference type="STRING" id="1195236.CTER_0584"/>
<name>S0FNE7_RUMCE</name>
<keyword evidence="2" id="KW-0813">Transport</keyword>
<evidence type="ECO:0000313" key="12">
    <source>
        <dbReference type="Proteomes" id="UP000014155"/>
    </source>
</evidence>
<evidence type="ECO:0000259" key="10">
    <source>
        <dbReference type="PROSITE" id="PS50893"/>
    </source>
</evidence>
<protein>
    <submittedName>
        <fullName evidence="11">ABC-type sugar transport system, ATPase component</fullName>
        <ecNumber evidence="11">3.6.3.17</ecNumber>
    </submittedName>
</protein>
<reference evidence="11 12" key="1">
    <citation type="journal article" date="2013" name="Genome Announc.">
        <title>Draft Genome Sequence of the Cellulolytic, Mesophilic, Anaerobic Bacterium Clostridium termitidis Strain CT1112 (DSM 5398).</title>
        <authorList>
            <person name="Lal S."/>
            <person name="Ramachandran U."/>
            <person name="Zhang X."/>
            <person name="Munir R."/>
            <person name="Sparling R."/>
            <person name="Levin D.B."/>
        </authorList>
    </citation>
    <scope>NUCLEOTIDE SEQUENCE [LARGE SCALE GENOMIC DNA]</scope>
    <source>
        <strain evidence="11 12">CT1112</strain>
    </source>
</reference>
<dbReference type="Pfam" id="PF00005">
    <property type="entry name" value="ABC_tran"/>
    <property type="match status" value="2"/>
</dbReference>
<keyword evidence="4 11" id="KW-0762">Sugar transport</keyword>
<evidence type="ECO:0000256" key="8">
    <source>
        <dbReference type="ARBA" id="ARBA00022967"/>
    </source>
</evidence>
<feature type="domain" description="ABC transporter" evidence="10">
    <location>
        <begin position="16"/>
        <end position="253"/>
    </location>
</feature>
<evidence type="ECO:0000256" key="5">
    <source>
        <dbReference type="ARBA" id="ARBA00022737"/>
    </source>
</evidence>
<dbReference type="Gene3D" id="3.40.50.300">
    <property type="entry name" value="P-loop containing nucleotide triphosphate hydrolases"/>
    <property type="match status" value="2"/>
</dbReference>
<evidence type="ECO:0000256" key="1">
    <source>
        <dbReference type="ARBA" id="ARBA00004202"/>
    </source>
</evidence>
<dbReference type="GO" id="GO:0005886">
    <property type="term" value="C:plasma membrane"/>
    <property type="evidence" value="ECO:0007669"/>
    <property type="project" value="UniProtKB-SubCell"/>
</dbReference>
<dbReference type="InterPro" id="IPR017871">
    <property type="entry name" value="ABC_transporter-like_CS"/>
</dbReference>
<dbReference type="SMART" id="SM00382">
    <property type="entry name" value="AAA"/>
    <property type="match status" value="2"/>
</dbReference>
<evidence type="ECO:0000256" key="9">
    <source>
        <dbReference type="ARBA" id="ARBA00023136"/>
    </source>
</evidence>
<dbReference type="InterPro" id="IPR050107">
    <property type="entry name" value="ABC_carbohydrate_import_ATPase"/>
</dbReference>
<proteinExistence type="predicted"/>
<dbReference type="FunFam" id="3.40.50.300:FF:000127">
    <property type="entry name" value="Ribose import ATP-binding protein RbsA"/>
    <property type="match status" value="1"/>
</dbReference>
<dbReference type="CDD" id="cd03216">
    <property type="entry name" value="ABC_Carb_Monos_I"/>
    <property type="match status" value="1"/>
</dbReference>
<dbReference type="Proteomes" id="UP000014155">
    <property type="component" value="Unassembled WGS sequence"/>
</dbReference>
<dbReference type="PANTHER" id="PTHR43790">
    <property type="entry name" value="CARBOHYDRATE TRANSPORT ATP-BINDING PROTEIN MG119-RELATED"/>
    <property type="match status" value="1"/>
</dbReference>
<dbReference type="eggNOG" id="COG1129">
    <property type="taxonomic scope" value="Bacteria"/>
</dbReference>
<keyword evidence="9" id="KW-0472">Membrane</keyword>
<keyword evidence="5" id="KW-0677">Repeat</keyword>
<dbReference type="GO" id="GO:0016887">
    <property type="term" value="F:ATP hydrolysis activity"/>
    <property type="evidence" value="ECO:0007669"/>
    <property type="project" value="InterPro"/>
</dbReference>
<evidence type="ECO:0000256" key="3">
    <source>
        <dbReference type="ARBA" id="ARBA00022475"/>
    </source>
</evidence>
<accession>S0FNE7</accession>
<evidence type="ECO:0000313" key="11">
    <source>
        <dbReference type="EMBL" id="EMS73397.1"/>
    </source>
</evidence>
<evidence type="ECO:0000256" key="7">
    <source>
        <dbReference type="ARBA" id="ARBA00022840"/>
    </source>
</evidence>
<sequence length="512" mass="56938">MDNLIEQNEEIEVPFLEVKGIKKSFAAVKALDDVSLCFQKGKVHGLIGANGAGKSTLIKILAGVQPQDGGEIFINGKETKIPNPHTSTELGLSFIHQELSLVEDFNIIENITLGMPKKTTLGMINWRKMHRDVEKVLKRLKLNIPLNTQLKELSVANKWLVSIARALYQDAKLIAMDEPTASLSESEVELLFNVIKDLTENQGISIVYVSHRLDEIMEICDEITVMKDGKKVFYSSIGEITKDQIIDVIAGFNLSSEKAEVKKVENTDVLLQVENIYANQKVKDVSFELYKGEILGLTGLVGVGRTELARMIFGADRIKSGRMLYKGKPFSPKHPKHAIDKGIVLVPEDRRTEGIISNKSVNFNINLPNLSHTRSIKWLSFVNSKKSAEISKDIIKRLLVKTSSEHTNILNLSGGNQQKIVIGKWLKRSPELIIMDEPTRGVDVGARAEIYNIIKEMAVKGTSFLIISSDVEELPGLCSRVIVLNEGRITGELTDSMITKDSILKLSYAHAK</sequence>
<dbReference type="CDD" id="cd03215">
    <property type="entry name" value="ABC_Carb_Monos_II"/>
    <property type="match status" value="1"/>
</dbReference>
<evidence type="ECO:0000256" key="6">
    <source>
        <dbReference type="ARBA" id="ARBA00022741"/>
    </source>
</evidence>
<dbReference type="AlphaFoldDB" id="S0FNE7"/>
<dbReference type="PANTHER" id="PTHR43790:SF3">
    <property type="entry name" value="D-ALLOSE IMPORT ATP-BINDING PROTEIN ALSA-RELATED"/>
    <property type="match status" value="1"/>
</dbReference>
<dbReference type="InterPro" id="IPR003439">
    <property type="entry name" value="ABC_transporter-like_ATP-bd"/>
</dbReference>
<keyword evidence="12" id="KW-1185">Reference proteome</keyword>
<evidence type="ECO:0000256" key="4">
    <source>
        <dbReference type="ARBA" id="ARBA00022597"/>
    </source>
</evidence>
<dbReference type="InterPro" id="IPR027417">
    <property type="entry name" value="P-loop_NTPase"/>
</dbReference>
<dbReference type="EMBL" id="AORV01000020">
    <property type="protein sequence ID" value="EMS73397.1"/>
    <property type="molecule type" value="Genomic_DNA"/>
</dbReference>
<comment type="subcellular location">
    <subcellularLocation>
        <location evidence="1">Cell membrane</location>
        <topology evidence="1">Peripheral membrane protein</topology>
    </subcellularLocation>
</comment>
<keyword evidence="8" id="KW-1278">Translocase</keyword>
<comment type="caution">
    <text evidence="11">The sequence shown here is derived from an EMBL/GenBank/DDBJ whole genome shotgun (WGS) entry which is preliminary data.</text>
</comment>
<keyword evidence="7" id="KW-0067">ATP-binding</keyword>
<dbReference type="GO" id="GO:0005524">
    <property type="term" value="F:ATP binding"/>
    <property type="evidence" value="ECO:0007669"/>
    <property type="project" value="UniProtKB-KW"/>
</dbReference>
<dbReference type="PROSITE" id="PS50893">
    <property type="entry name" value="ABC_TRANSPORTER_2"/>
    <property type="match status" value="2"/>
</dbReference>
<dbReference type="PROSITE" id="PS00211">
    <property type="entry name" value="ABC_TRANSPORTER_1"/>
    <property type="match status" value="1"/>
</dbReference>
<dbReference type="InterPro" id="IPR003593">
    <property type="entry name" value="AAA+_ATPase"/>
</dbReference>
<organism evidence="11 12">
    <name type="scientific">Ruminiclostridium cellobioparum subsp. termitidis CT1112</name>
    <dbReference type="NCBI Taxonomy" id="1195236"/>
    <lineage>
        <taxon>Bacteria</taxon>
        <taxon>Bacillati</taxon>
        <taxon>Bacillota</taxon>
        <taxon>Clostridia</taxon>
        <taxon>Eubacteriales</taxon>
        <taxon>Oscillospiraceae</taxon>
        <taxon>Ruminiclostridium</taxon>
    </lineage>
</organism>